<comment type="caution">
    <text evidence="1">The sequence shown here is derived from an EMBL/GenBank/DDBJ whole genome shotgun (WGS) entry which is preliminary data.</text>
</comment>
<protein>
    <submittedName>
        <fullName evidence="1">Uncharacterized protein</fullName>
    </submittedName>
</protein>
<proteinExistence type="predicted"/>
<accession>A0A426X0A6</accession>
<dbReference type="AlphaFoldDB" id="A0A426X0A6"/>
<name>A0A426X0A6_ENSVE</name>
<evidence type="ECO:0000313" key="1">
    <source>
        <dbReference type="EMBL" id="RRT32922.1"/>
    </source>
</evidence>
<dbReference type="Proteomes" id="UP000287651">
    <property type="component" value="Unassembled WGS sequence"/>
</dbReference>
<dbReference type="EMBL" id="AMZH03030358">
    <property type="protein sequence ID" value="RRT32922.1"/>
    <property type="molecule type" value="Genomic_DNA"/>
</dbReference>
<evidence type="ECO:0000313" key="2">
    <source>
        <dbReference type="Proteomes" id="UP000287651"/>
    </source>
</evidence>
<organism evidence="1 2">
    <name type="scientific">Ensete ventricosum</name>
    <name type="common">Abyssinian banana</name>
    <name type="synonym">Musa ensete</name>
    <dbReference type="NCBI Taxonomy" id="4639"/>
    <lineage>
        <taxon>Eukaryota</taxon>
        <taxon>Viridiplantae</taxon>
        <taxon>Streptophyta</taxon>
        <taxon>Embryophyta</taxon>
        <taxon>Tracheophyta</taxon>
        <taxon>Spermatophyta</taxon>
        <taxon>Magnoliopsida</taxon>
        <taxon>Liliopsida</taxon>
        <taxon>Zingiberales</taxon>
        <taxon>Musaceae</taxon>
        <taxon>Ensete</taxon>
    </lineage>
</organism>
<reference evidence="1 2" key="1">
    <citation type="journal article" date="2014" name="Agronomy (Basel)">
        <title>A Draft Genome Sequence for Ensete ventricosum, the Drought-Tolerant Tree Against Hunger.</title>
        <authorList>
            <person name="Harrison J."/>
            <person name="Moore K.A."/>
            <person name="Paszkiewicz K."/>
            <person name="Jones T."/>
            <person name="Grant M."/>
            <person name="Ambacheew D."/>
            <person name="Muzemil S."/>
            <person name="Studholme D.J."/>
        </authorList>
    </citation>
    <scope>NUCLEOTIDE SEQUENCE [LARGE SCALE GENOMIC DNA]</scope>
</reference>
<sequence length="75" mass="8622">MELQPDDERRLSLGIDLVLDNAVGPRRESIKRFTKEIGKRAGNMPGDRQKKTGRLTVRMPDDARLAGRFRQVNHH</sequence>
<gene>
    <name evidence="1" type="ORF">B296_00053667</name>
</gene>